<evidence type="ECO:0000256" key="1">
    <source>
        <dbReference type="SAM" id="Phobius"/>
    </source>
</evidence>
<name>A0A251XWF2_9MICO</name>
<dbReference type="AlphaFoldDB" id="A0A251XWF2"/>
<sequence>MRRREDDLRHDPVFTRTMTRLSVAALAVGAAALATVVLVASHPPEPTIVGERFDAVGAGLVRFEGPAHTDPEVRWLDVGERFLVTTYGSSTCPEAPTAVLPADGGLRVRMDRMGGQACSEDLGPTSYAVDVPEDAAHEARLAVVLDREDQPPLDLVLAPE</sequence>
<dbReference type="Proteomes" id="UP000195106">
    <property type="component" value="Unassembled WGS sequence"/>
</dbReference>
<comment type="caution">
    <text evidence="2">The sequence shown here is derived from an EMBL/GenBank/DDBJ whole genome shotgun (WGS) entry which is preliminary data.</text>
</comment>
<gene>
    <name evidence="2" type="ORF">CMsap09_13270</name>
</gene>
<feature type="transmembrane region" description="Helical" evidence="1">
    <location>
        <begin position="21"/>
        <end position="40"/>
    </location>
</feature>
<evidence type="ECO:0000313" key="3">
    <source>
        <dbReference type="Proteomes" id="UP000195106"/>
    </source>
</evidence>
<dbReference type="EMBL" id="MDHJ01000001">
    <property type="protein sequence ID" value="OUE09912.1"/>
    <property type="molecule type" value="Genomic_DNA"/>
</dbReference>
<accession>A0A251XWF2</accession>
<evidence type="ECO:0000313" key="2">
    <source>
        <dbReference type="EMBL" id="OUE09912.1"/>
    </source>
</evidence>
<keyword evidence="1" id="KW-0472">Membrane</keyword>
<keyword evidence="1" id="KW-0812">Transmembrane</keyword>
<keyword evidence="1" id="KW-1133">Transmembrane helix</keyword>
<protein>
    <submittedName>
        <fullName evidence="2">Uncharacterized protein</fullName>
    </submittedName>
</protein>
<reference evidence="2 3" key="1">
    <citation type="submission" date="2016-08" db="EMBL/GenBank/DDBJ databases">
        <title>Genome sequence of Clavibacter michiganensis spp. strain CASJ009.</title>
        <authorList>
            <person name="Thapa S.P."/>
            <person name="Coaker G."/>
        </authorList>
    </citation>
    <scope>NUCLEOTIDE SEQUENCE [LARGE SCALE GENOMIC DNA]</scope>
    <source>
        <strain evidence="2">CASJ009</strain>
    </source>
</reference>
<organism evidence="2 3">
    <name type="scientific">Clavibacter michiganensis</name>
    <dbReference type="NCBI Taxonomy" id="28447"/>
    <lineage>
        <taxon>Bacteria</taxon>
        <taxon>Bacillati</taxon>
        <taxon>Actinomycetota</taxon>
        <taxon>Actinomycetes</taxon>
        <taxon>Micrococcales</taxon>
        <taxon>Microbacteriaceae</taxon>
        <taxon>Clavibacter</taxon>
    </lineage>
</organism>
<proteinExistence type="predicted"/>